<dbReference type="InterPro" id="IPR012551">
    <property type="entry name" value="DUF1707_SHOCT-like"/>
</dbReference>
<dbReference type="Pfam" id="PF08044">
    <property type="entry name" value="DUF1707"/>
    <property type="match status" value="1"/>
</dbReference>
<feature type="domain" description="DUF1707" evidence="2">
    <location>
        <begin position="15"/>
        <end position="66"/>
    </location>
</feature>
<evidence type="ECO:0000256" key="1">
    <source>
        <dbReference type="SAM" id="Phobius"/>
    </source>
</evidence>
<name>A0A4U6QJD2_9ACTN</name>
<proteinExistence type="predicted"/>
<dbReference type="PANTHER" id="PTHR40763:SF5">
    <property type="entry name" value="MEMBRANE PROTEIN"/>
    <property type="match status" value="1"/>
</dbReference>
<keyword evidence="1" id="KW-1133">Transmembrane helix</keyword>
<sequence length="170" mass="18036">MTTPSRPQPTSPALLVGDADRARTQDRLTRAVGLGELTLAEFDDRVQAAFRARTADDLHFLLADLPSAGVGSPGLSAWSPPTAPLVAGSLQIDPRPHRPAGPPGRAVRPVTDAWVRWAALATLLIAIWVAVGIPTGAWYPWPIWPILGTAVCAVRQTVEQGRVARTSVGT</sequence>
<dbReference type="AlphaFoldDB" id="A0A4U6QJD2"/>
<accession>A0A4U6QJD2</accession>
<evidence type="ECO:0000313" key="3">
    <source>
        <dbReference type="EMBL" id="TKV60192.1"/>
    </source>
</evidence>
<evidence type="ECO:0000313" key="4">
    <source>
        <dbReference type="Proteomes" id="UP000306985"/>
    </source>
</evidence>
<dbReference type="PANTHER" id="PTHR40763">
    <property type="entry name" value="MEMBRANE PROTEIN-RELATED"/>
    <property type="match status" value="1"/>
</dbReference>
<dbReference type="EMBL" id="SZZH01000001">
    <property type="protein sequence ID" value="TKV60192.1"/>
    <property type="molecule type" value="Genomic_DNA"/>
</dbReference>
<comment type="caution">
    <text evidence="3">The sequence shown here is derived from an EMBL/GenBank/DDBJ whole genome shotgun (WGS) entry which is preliminary data.</text>
</comment>
<dbReference type="OrthoDB" id="5145586at2"/>
<evidence type="ECO:0000259" key="2">
    <source>
        <dbReference type="Pfam" id="PF08044"/>
    </source>
</evidence>
<organism evidence="3 4">
    <name type="scientific">Nakamurella flava</name>
    <dbReference type="NCBI Taxonomy" id="2576308"/>
    <lineage>
        <taxon>Bacteria</taxon>
        <taxon>Bacillati</taxon>
        <taxon>Actinomycetota</taxon>
        <taxon>Actinomycetes</taxon>
        <taxon>Nakamurellales</taxon>
        <taxon>Nakamurellaceae</taxon>
        <taxon>Nakamurella</taxon>
    </lineage>
</organism>
<keyword evidence="1" id="KW-0472">Membrane</keyword>
<feature type="transmembrane region" description="Helical" evidence="1">
    <location>
        <begin position="114"/>
        <end position="139"/>
    </location>
</feature>
<keyword evidence="4" id="KW-1185">Reference proteome</keyword>
<protein>
    <submittedName>
        <fullName evidence="3">DUF1707 domain-containing protein</fullName>
    </submittedName>
</protein>
<keyword evidence="1" id="KW-0812">Transmembrane</keyword>
<dbReference type="RefSeq" id="WP_137447495.1">
    <property type="nucleotide sequence ID" value="NZ_SZZH01000001.1"/>
</dbReference>
<gene>
    <name evidence="3" type="ORF">FDO65_00175</name>
</gene>
<reference evidence="3 4" key="1">
    <citation type="submission" date="2019-05" db="EMBL/GenBank/DDBJ databases">
        <title>Nakamurella sp. N5BH11, whole genome shotgun sequence.</title>
        <authorList>
            <person name="Tuo L."/>
        </authorList>
    </citation>
    <scope>NUCLEOTIDE SEQUENCE [LARGE SCALE GENOMIC DNA]</scope>
    <source>
        <strain evidence="3 4">N5BH11</strain>
    </source>
</reference>
<dbReference type="Proteomes" id="UP000306985">
    <property type="component" value="Unassembled WGS sequence"/>
</dbReference>